<proteinExistence type="predicted"/>
<gene>
    <name evidence="1" type="ORF">EVA_10481</name>
</gene>
<organism evidence="1">
    <name type="scientific">gut metagenome</name>
    <dbReference type="NCBI Taxonomy" id="749906"/>
    <lineage>
        <taxon>unclassified sequences</taxon>
        <taxon>metagenomes</taxon>
        <taxon>organismal metagenomes</taxon>
    </lineage>
</organism>
<comment type="caution">
    <text evidence="1">The sequence shown here is derived from an EMBL/GenBank/DDBJ whole genome shotgun (WGS) entry which is preliminary data.</text>
</comment>
<dbReference type="EMBL" id="AMCI01002970">
    <property type="protein sequence ID" value="EJX01411.1"/>
    <property type="molecule type" value="Genomic_DNA"/>
</dbReference>
<evidence type="ECO:0000313" key="1">
    <source>
        <dbReference type="EMBL" id="EJX01411.1"/>
    </source>
</evidence>
<accession>J9CMR8</accession>
<sequence>MSLPAISCWILLVTWHSLAVPSRVESLLHAPDTPSTTSLLAKCAEKFVNTKFRHLTTIQTIHR</sequence>
<reference evidence="1" key="1">
    <citation type="journal article" date="2012" name="PLoS ONE">
        <title>Gene sets for utilization of primary and secondary nutrition supplies in the distal gut of endangered iberian lynx.</title>
        <authorList>
            <person name="Alcaide M."/>
            <person name="Messina E."/>
            <person name="Richter M."/>
            <person name="Bargiela R."/>
            <person name="Peplies J."/>
            <person name="Huws S.A."/>
            <person name="Newbold C.J."/>
            <person name="Golyshin P.N."/>
            <person name="Simon M.A."/>
            <person name="Lopez G."/>
            <person name="Yakimov M.M."/>
            <person name="Ferrer M."/>
        </authorList>
    </citation>
    <scope>NUCLEOTIDE SEQUENCE</scope>
</reference>
<protein>
    <submittedName>
        <fullName evidence="1">Uncharacterized protein</fullName>
    </submittedName>
</protein>
<dbReference type="AlphaFoldDB" id="J9CMR8"/>
<name>J9CMR8_9ZZZZ</name>